<reference evidence="1 2" key="1">
    <citation type="journal article" date="2013" name="PLoS ONE">
        <title>Assembly-driven community genomics of a hypersaline microbial ecosystem.</title>
        <authorList>
            <person name="Podell S."/>
            <person name="Ugalde J.A."/>
            <person name="Narasingarao P."/>
            <person name="Banfield J.F."/>
            <person name="Heidelberg K.B."/>
            <person name="Allen E.E."/>
        </authorList>
    </citation>
    <scope>NUCLEOTIDE SEQUENCE [LARGE SCALE GENOMIC DNA]</scope>
    <source>
        <strain evidence="2">J07HQW2</strain>
    </source>
</reference>
<dbReference type="EMBL" id="KE356561">
    <property type="protein sequence ID" value="ERG93747.1"/>
    <property type="molecule type" value="Genomic_DNA"/>
</dbReference>
<dbReference type="AlphaFoldDB" id="U1PJA7"/>
<dbReference type="HOGENOM" id="CLU_3353881_0_0_2"/>
<gene>
    <name evidence="1" type="ORF">J07HQW2_00181</name>
</gene>
<accession>U1PJA7</accession>
<sequence>MVDVEWALSQLEQVFHFEAHFKLVLGDELAQMYGTE</sequence>
<protein>
    <submittedName>
        <fullName evidence="1">Uncharacterized protein</fullName>
    </submittedName>
</protein>
<evidence type="ECO:0000313" key="1">
    <source>
        <dbReference type="EMBL" id="ERG93747.1"/>
    </source>
</evidence>
<dbReference type="Proteomes" id="UP000030710">
    <property type="component" value="Unassembled WGS sequence"/>
</dbReference>
<evidence type="ECO:0000313" key="2">
    <source>
        <dbReference type="Proteomes" id="UP000030710"/>
    </source>
</evidence>
<organism evidence="1 2">
    <name type="scientific">Haloquadratum walsbyi J07HQW2</name>
    <dbReference type="NCBI Taxonomy" id="1238425"/>
    <lineage>
        <taxon>Archaea</taxon>
        <taxon>Methanobacteriati</taxon>
        <taxon>Methanobacteriota</taxon>
        <taxon>Stenosarchaea group</taxon>
        <taxon>Halobacteria</taxon>
        <taxon>Halobacteriales</taxon>
        <taxon>Haloferacaceae</taxon>
        <taxon>Haloquadratum</taxon>
    </lineage>
</organism>
<name>U1PJA7_9EURY</name>
<proteinExistence type="predicted"/>